<evidence type="ECO:0000313" key="2">
    <source>
        <dbReference type="Proteomes" id="UP001060085"/>
    </source>
</evidence>
<keyword evidence="2" id="KW-1185">Reference proteome</keyword>
<protein>
    <submittedName>
        <fullName evidence="1">Uncharacterized protein</fullName>
    </submittedName>
</protein>
<gene>
    <name evidence="1" type="ORF">M9H77_16319</name>
</gene>
<sequence>MENPVNTSSNEYFKCLSWGPSKRVKSCRGYFVNGCRFHTQERDSGSLTYNCGVRVKDVDVQNIRILIQLLGELKSVDIRGRSSFFDEDEEQMVRGSKKKRAHPETSTPTAAASISLETSTPPAMTSIPPGTSPSPATAYIPTRTSTPLATASPVLHLWRH</sequence>
<comment type="caution">
    <text evidence="1">The sequence shown here is derived from an EMBL/GenBank/DDBJ whole genome shotgun (WGS) entry which is preliminary data.</text>
</comment>
<reference evidence="2" key="1">
    <citation type="journal article" date="2023" name="Nat. Plants">
        <title>Single-cell RNA sequencing provides a high-resolution roadmap for understanding the multicellular compartmentation of specialized metabolism.</title>
        <authorList>
            <person name="Sun S."/>
            <person name="Shen X."/>
            <person name="Li Y."/>
            <person name="Li Y."/>
            <person name="Wang S."/>
            <person name="Li R."/>
            <person name="Zhang H."/>
            <person name="Shen G."/>
            <person name="Guo B."/>
            <person name="Wei J."/>
            <person name="Xu J."/>
            <person name="St-Pierre B."/>
            <person name="Chen S."/>
            <person name="Sun C."/>
        </authorList>
    </citation>
    <scope>NUCLEOTIDE SEQUENCE [LARGE SCALE GENOMIC DNA]</scope>
</reference>
<name>A0ACC0B1F3_CATRO</name>
<proteinExistence type="predicted"/>
<dbReference type="EMBL" id="CM044704">
    <property type="protein sequence ID" value="KAI5666466.1"/>
    <property type="molecule type" value="Genomic_DNA"/>
</dbReference>
<evidence type="ECO:0000313" key="1">
    <source>
        <dbReference type="EMBL" id="KAI5666466.1"/>
    </source>
</evidence>
<accession>A0ACC0B1F3</accession>
<dbReference type="Proteomes" id="UP001060085">
    <property type="component" value="Linkage Group LG04"/>
</dbReference>
<organism evidence="1 2">
    <name type="scientific">Catharanthus roseus</name>
    <name type="common">Madagascar periwinkle</name>
    <name type="synonym">Vinca rosea</name>
    <dbReference type="NCBI Taxonomy" id="4058"/>
    <lineage>
        <taxon>Eukaryota</taxon>
        <taxon>Viridiplantae</taxon>
        <taxon>Streptophyta</taxon>
        <taxon>Embryophyta</taxon>
        <taxon>Tracheophyta</taxon>
        <taxon>Spermatophyta</taxon>
        <taxon>Magnoliopsida</taxon>
        <taxon>eudicotyledons</taxon>
        <taxon>Gunneridae</taxon>
        <taxon>Pentapetalae</taxon>
        <taxon>asterids</taxon>
        <taxon>lamiids</taxon>
        <taxon>Gentianales</taxon>
        <taxon>Apocynaceae</taxon>
        <taxon>Rauvolfioideae</taxon>
        <taxon>Vinceae</taxon>
        <taxon>Catharanthinae</taxon>
        <taxon>Catharanthus</taxon>
    </lineage>
</organism>